<dbReference type="OrthoDB" id="4179406at2759"/>
<keyword evidence="2" id="KW-0812">Transmembrane</keyword>
<gene>
    <name evidence="3" type="ORF">GJ744_005020</name>
</gene>
<keyword evidence="2" id="KW-1133">Transmembrane helix</keyword>
<proteinExistence type="predicted"/>
<feature type="transmembrane region" description="Helical" evidence="2">
    <location>
        <begin position="176"/>
        <end position="203"/>
    </location>
</feature>
<feature type="region of interest" description="Disordered" evidence="1">
    <location>
        <begin position="1"/>
        <end position="115"/>
    </location>
</feature>
<feature type="compositionally biased region" description="Basic and acidic residues" evidence="1">
    <location>
        <begin position="64"/>
        <end position="84"/>
    </location>
</feature>
<dbReference type="Proteomes" id="UP000606974">
    <property type="component" value="Unassembled WGS sequence"/>
</dbReference>
<evidence type="ECO:0000313" key="4">
    <source>
        <dbReference type="Proteomes" id="UP000606974"/>
    </source>
</evidence>
<evidence type="ECO:0000256" key="1">
    <source>
        <dbReference type="SAM" id="MobiDB-lite"/>
    </source>
</evidence>
<comment type="caution">
    <text evidence="3">The sequence shown here is derived from an EMBL/GenBank/DDBJ whole genome shotgun (WGS) entry which is preliminary data.</text>
</comment>
<sequence length="535" mass="60485">MLPGKASRMDNDAKTSGHEQSSANSNGNAHQDKAVDSDTNEPAVALQRKLKVRRAAPGKVVDGNTKKPQGEPQRGPEIRHEGYERPITATNMTPHQDKAADGSAMEPPAEPQASPEILPKVKDYGQPTAATNMNRHHDKTVDGDNKKPRVKPQRWPEIAQDFLTILNIGLNRMLDIFGILGTLFVTLVPLLKVLALFAVINIFRTAFESPCEIPLVPYTFGSYCHSSDDSIQRFNALENMQSRLLHVQELGASGLTLPMQLEYSKNIVREVGGIVEHSKLPSRDEIVYHLTEFWQLADNTIEGISVFLNGIDRMVDSAITRNEITLRNLKNIAFKRAESAGTVSQVFAILLHKPLITENAIRKQYIEHLDRLTAEIDRVLHDSRLQEINLKGMANIQWDIHQVIVGDNNHVTVQEQEIQGRFWTLFGRYKNLLDDYKKQAAVLQQLDEQRKWAVDLISDISGKLMELKSKLVDLRYRIQEPGVNLSGDLNLQIGIIQRSLDNLYAGRSKSRNEKRKTMADIKRQIERERREAGWL</sequence>
<feature type="compositionally biased region" description="Basic and acidic residues" evidence="1">
    <location>
        <begin position="7"/>
        <end position="17"/>
    </location>
</feature>
<keyword evidence="2" id="KW-0472">Membrane</keyword>
<feature type="compositionally biased region" description="Polar residues" evidence="1">
    <location>
        <begin position="18"/>
        <end position="29"/>
    </location>
</feature>
<dbReference type="EMBL" id="JAACFV010000216">
    <property type="protein sequence ID" value="KAF7502827.1"/>
    <property type="molecule type" value="Genomic_DNA"/>
</dbReference>
<organism evidence="3 4">
    <name type="scientific">Endocarpon pusillum</name>
    <dbReference type="NCBI Taxonomy" id="364733"/>
    <lineage>
        <taxon>Eukaryota</taxon>
        <taxon>Fungi</taxon>
        <taxon>Dikarya</taxon>
        <taxon>Ascomycota</taxon>
        <taxon>Pezizomycotina</taxon>
        <taxon>Eurotiomycetes</taxon>
        <taxon>Chaetothyriomycetidae</taxon>
        <taxon>Verrucariales</taxon>
        <taxon>Verrucariaceae</taxon>
        <taxon>Endocarpon</taxon>
    </lineage>
</organism>
<keyword evidence="4" id="KW-1185">Reference proteome</keyword>
<reference evidence="3" key="1">
    <citation type="submission" date="2020-02" db="EMBL/GenBank/DDBJ databases">
        <authorList>
            <person name="Palmer J.M."/>
        </authorList>
    </citation>
    <scope>NUCLEOTIDE SEQUENCE</scope>
    <source>
        <strain evidence="3">EPUS1.4</strain>
        <tissue evidence="3">Thallus</tissue>
    </source>
</reference>
<accession>A0A8H7DYL8</accession>
<evidence type="ECO:0000313" key="3">
    <source>
        <dbReference type="EMBL" id="KAF7502827.1"/>
    </source>
</evidence>
<feature type="region of interest" description="Disordered" evidence="1">
    <location>
        <begin position="130"/>
        <end position="152"/>
    </location>
</feature>
<evidence type="ECO:0000256" key="2">
    <source>
        <dbReference type="SAM" id="Phobius"/>
    </source>
</evidence>
<dbReference type="AlphaFoldDB" id="A0A8H7DYL8"/>
<protein>
    <submittedName>
        <fullName evidence="3">Uncharacterized protein</fullName>
    </submittedName>
</protein>
<name>A0A8H7DYL8_9EURO</name>